<gene>
    <name evidence="9" type="ORF">SAMN04487996_10255</name>
</gene>
<comment type="cofactor">
    <cofactor evidence="7">
        <name>heme</name>
        <dbReference type="ChEBI" id="CHEBI:30413"/>
    </cofactor>
</comment>
<proteinExistence type="inferred from homology"/>
<accession>A0A1G6X3K2</accession>
<dbReference type="PANTHER" id="PTHR24291:SF50">
    <property type="entry name" value="BIFUNCTIONAL ALBAFLAVENONE MONOOXYGENASE_TERPENE SYNTHASE"/>
    <property type="match status" value="1"/>
</dbReference>
<dbReference type="EMBL" id="FNAN01000002">
    <property type="protein sequence ID" value="SDD72688.1"/>
    <property type="molecule type" value="Genomic_DNA"/>
</dbReference>
<dbReference type="AlphaFoldDB" id="A0A1G6X3K2"/>
<keyword evidence="5 7" id="KW-0408">Iron</keyword>
<evidence type="ECO:0000256" key="6">
    <source>
        <dbReference type="ARBA" id="ARBA00023033"/>
    </source>
</evidence>
<dbReference type="SUPFAM" id="SSF48264">
    <property type="entry name" value="Cytochrome P450"/>
    <property type="match status" value="1"/>
</dbReference>
<evidence type="ECO:0000256" key="8">
    <source>
        <dbReference type="RuleBase" id="RU000461"/>
    </source>
</evidence>
<keyword evidence="3 7" id="KW-0479">Metal-binding</keyword>
<comment type="similarity">
    <text evidence="1 8">Belongs to the cytochrome P450 family.</text>
</comment>
<keyword evidence="2 7" id="KW-0349">Heme</keyword>
<evidence type="ECO:0000256" key="5">
    <source>
        <dbReference type="ARBA" id="ARBA00023004"/>
    </source>
</evidence>
<evidence type="ECO:0000256" key="7">
    <source>
        <dbReference type="PIRSR" id="PIRSR602401-1"/>
    </source>
</evidence>
<dbReference type="Gene3D" id="1.10.630.10">
    <property type="entry name" value="Cytochrome P450"/>
    <property type="match status" value="1"/>
</dbReference>
<dbReference type="OrthoDB" id="9764248at2"/>
<sequence>MRPIPEFKVGPVPLLSAIRFARDPLRFLRQGFDECGDTFKIRLFREFIVTRDPAFFRHVLQQHHKNFKKGNSVKLLRPVLGNGLVISDGDFWLRQRRLVQPAFHRERLLELFITMGDLTAAFLEELEAFRGKAAIDIDAKMMGITSDIALKTLFGNMNTEDKEQIYRQVSRTQTYLVTRVRKPYRLPLMAINGEDRRFKSDLAYFNSLVYDFIRKRRLSGETPNDLLQLLLDSTDEETGEQMNDEQIRDEAITMFAAGHETSATGLSWLLWELSAQPEVLARIRKESEIFETVPGFEQLVQMPYTRQVVEEGLRLYPPAWTMTRESTVDQEIEGYGIPKGSSVFMSIFELHRNPNLWENPGAFNPENFQPETVKNRAKFNYLPFGAGPRICIGQQFALMEMQLVLAALVKRFDFVREPGASVGMHPQIVLKSTNGIKLNIR</sequence>
<dbReference type="PRINTS" id="PR00385">
    <property type="entry name" value="P450"/>
</dbReference>
<dbReference type="GO" id="GO:0005506">
    <property type="term" value="F:iron ion binding"/>
    <property type="evidence" value="ECO:0007669"/>
    <property type="project" value="InterPro"/>
</dbReference>
<keyword evidence="4 8" id="KW-0560">Oxidoreductase</keyword>
<evidence type="ECO:0000256" key="2">
    <source>
        <dbReference type="ARBA" id="ARBA00022617"/>
    </source>
</evidence>
<dbReference type="GO" id="GO:0016705">
    <property type="term" value="F:oxidoreductase activity, acting on paired donors, with incorporation or reduction of molecular oxygen"/>
    <property type="evidence" value="ECO:0007669"/>
    <property type="project" value="InterPro"/>
</dbReference>
<dbReference type="InterPro" id="IPR036396">
    <property type="entry name" value="Cyt_P450_sf"/>
</dbReference>
<organism evidence="9 10">
    <name type="scientific">Dyadobacter soli</name>
    <dbReference type="NCBI Taxonomy" id="659014"/>
    <lineage>
        <taxon>Bacteria</taxon>
        <taxon>Pseudomonadati</taxon>
        <taxon>Bacteroidota</taxon>
        <taxon>Cytophagia</taxon>
        <taxon>Cytophagales</taxon>
        <taxon>Spirosomataceae</taxon>
        <taxon>Dyadobacter</taxon>
    </lineage>
</organism>
<evidence type="ECO:0000256" key="4">
    <source>
        <dbReference type="ARBA" id="ARBA00023002"/>
    </source>
</evidence>
<name>A0A1G6X3K2_9BACT</name>
<evidence type="ECO:0000313" key="10">
    <source>
        <dbReference type="Proteomes" id="UP000198748"/>
    </source>
</evidence>
<evidence type="ECO:0000256" key="1">
    <source>
        <dbReference type="ARBA" id="ARBA00010617"/>
    </source>
</evidence>
<evidence type="ECO:0000313" key="9">
    <source>
        <dbReference type="EMBL" id="SDD72688.1"/>
    </source>
</evidence>
<dbReference type="GO" id="GO:0020037">
    <property type="term" value="F:heme binding"/>
    <property type="evidence" value="ECO:0007669"/>
    <property type="project" value="InterPro"/>
</dbReference>
<keyword evidence="6 8" id="KW-0503">Monooxygenase</keyword>
<dbReference type="Pfam" id="PF00067">
    <property type="entry name" value="p450"/>
    <property type="match status" value="1"/>
</dbReference>
<feature type="binding site" description="axial binding residue" evidence="7">
    <location>
        <position position="391"/>
    </location>
    <ligand>
        <name>heme</name>
        <dbReference type="ChEBI" id="CHEBI:30413"/>
    </ligand>
    <ligandPart>
        <name>Fe</name>
        <dbReference type="ChEBI" id="CHEBI:18248"/>
    </ligandPart>
</feature>
<dbReference type="GO" id="GO:0004497">
    <property type="term" value="F:monooxygenase activity"/>
    <property type="evidence" value="ECO:0007669"/>
    <property type="project" value="UniProtKB-KW"/>
</dbReference>
<dbReference type="PROSITE" id="PS00086">
    <property type="entry name" value="CYTOCHROME_P450"/>
    <property type="match status" value="1"/>
</dbReference>
<dbReference type="STRING" id="659014.SAMN04487996_10255"/>
<keyword evidence="10" id="KW-1185">Reference proteome</keyword>
<dbReference type="InterPro" id="IPR050196">
    <property type="entry name" value="Cytochrome_P450_Monoox"/>
</dbReference>
<reference evidence="10" key="1">
    <citation type="submission" date="2016-10" db="EMBL/GenBank/DDBJ databases">
        <authorList>
            <person name="Varghese N."/>
            <person name="Submissions S."/>
        </authorList>
    </citation>
    <scope>NUCLEOTIDE SEQUENCE [LARGE SCALE GENOMIC DNA]</scope>
    <source>
        <strain evidence="10">DSM 25329</strain>
    </source>
</reference>
<dbReference type="InterPro" id="IPR001128">
    <property type="entry name" value="Cyt_P450"/>
</dbReference>
<dbReference type="InterPro" id="IPR017972">
    <property type="entry name" value="Cyt_P450_CS"/>
</dbReference>
<dbReference type="PANTHER" id="PTHR24291">
    <property type="entry name" value="CYTOCHROME P450 FAMILY 4"/>
    <property type="match status" value="1"/>
</dbReference>
<evidence type="ECO:0000256" key="3">
    <source>
        <dbReference type="ARBA" id="ARBA00022723"/>
    </source>
</evidence>
<protein>
    <submittedName>
        <fullName evidence="9">Cytochrome P450</fullName>
    </submittedName>
</protein>
<dbReference type="PRINTS" id="PR00463">
    <property type="entry name" value="EP450I"/>
</dbReference>
<dbReference type="Proteomes" id="UP000198748">
    <property type="component" value="Unassembled WGS sequence"/>
</dbReference>
<dbReference type="CDD" id="cd20620">
    <property type="entry name" value="CYP132-like"/>
    <property type="match status" value="1"/>
</dbReference>
<dbReference type="InterPro" id="IPR002401">
    <property type="entry name" value="Cyt_P450_E_grp-I"/>
</dbReference>